<keyword evidence="2" id="KW-0268">Exocytosis</keyword>
<dbReference type="AlphaFoldDB" id="A0A4S4LI64"/>
<dbReference type="Proteomes" id="UP000308199">
    <property type="component" value="Unassembled WGS sequence"/>
</dbReference>
<dbReference type="InterPro" id="IPR036322">
    <property type="entry name" value="WD40_repeat_dom_sf"/>
</dbReference>
<protein>
    <recommendedName>
        <fullName evidence="4">Lethal giant larvae (Lgl)-like C-terminal domain-containing protein</fullName>
    </recommendedName>
</protein>
<dbReference type="PROSITE" id="PS50082">
    <property type="entry name" value="WD_REPEATS_2"/>
    <property type="match status" value="1"/>
</dbReference>
<sequence>MAALFGGIKDVDFDFSYDLRDRRDWKIATIREAEYLSDISALAVEPTNGLVAVGTKRGKIVVFGAPPTAIVLRVPRAAQVRFLRFSSLVYRLLCVDDKRTLHVWDLSQLGRPKIVASETLKEPICSITVSHSHSHAFIGLERGAILAYDILCLHRSPYIIPDLWKSHERDMLHSGLSMSPTPNSSDLMDIVIHPRDLNLLFIAYTGGVVLFNLTDRQALHHYKLIIPPGAPGALGYYDPEVMQTRQPALTSIAIHASGQLFATGHLDGSIALWAVDDEDHPLMVRTIDKLDINYPDGEELDTALSDVQHSSPEVIDSMRLEPIFKLSWCSFGSQALSDPYSSDTVLIILGGYSAAHVPGLTALRFPAFALISPSTAAVQEGVRPEVRKPLAKSFSSGDSYLYSTVGVVTDYLSIPKGSPLFGGDFDPVAILIVSEWPAGQRSIESKEFPPPSFGISQATVTPVPEASTGKETDDLLNAELSSTLKSLKLNGDPKDYTQSLPAALWTGLNAVCDGDIVRLENEEYERLQLGLQTSSSREYVNIGRAGIAWVDYGDHDQAQDLLFTKRQPHRLLVTHHRNLTVCFQDITAQLLLGSASSPLSTPFPAPLPHLTIELSLLCSEPCVSSARHPLILSQAEIQSAQLTSESCECVVVMNSGHVIVYSFDERQRNISDFVSKEDDIVRLSHIFADACTFQPMFMTECTWGRVTACELSNIGFLAIAYSTGTLIIVDMRHPKIILRDQGDVKVQKRISVALHLHNSEDARRIVSLKWFVCGFDEGMRFQISCLSVNSYYAIFKMQPRESASKNGTSRAASRDTFKEALQGNEISTYIRDRKEKDEYVHCFWVSAGEKGVKCHTNFVGSKVGKTEWRKDRKIESVEVVTRNGAQGLVAIMDTREVVVYSLPALEELHVFQLNKQPNSAICLDDTGDFVDWTFDLQTETVCGATLGTLFAIRRVYDEPVIDYTAGRRGVPSLPPRVPLAPVSYIGSWFNFKKSLSGDAVDTLLAGPNRPIPEDASTSSVVNSQWQSQMQSRAQALANQASRTGLDLYASLSTAVSERGDVLAGLDEHVRYLGDGGNKMVSEAKKLAAEQTGKRWFRF</sequence>
<dbReference type="SMART" id="SM00320">
    <property type="entry name" value="WD40"/>
    <property type="match status" value="4"/>
</dbReference>
<dbReference type="SUPFAM" id="SSF50978">
    <property type="entry name" value="WD40 repeat-like"/>
    <property type="match status" value="1"/>
</dbReference>
<keyword evidence="3" id="KW-0853">WD repeat</keyword>
<dbReference type="GO" id="GO:0019905">
    <property type="term" value="F:syntaxin binding"/>
    <property type="evidence" value="ECO:0007669"/>
    <property type="project" value="TreeGrafter"/>
</dbReference>
<dbReference type="Pfam" id="PF08596">
    <property type="entry name" value="Lgl_C"/>
    <property type="match status" value="1"/>
</dbReference>
<name>A0A4S4LI64_9AGAM</name>
<keyword evidence="6" id="KW-1185">Reference proteome</keyword>
<evidence type="ECO:0000259" key="4">
    <source>
        <dbReference type="Pfam" id="PF08596"/>
    </source>
</evidence>
<dbReference type="OrthoDB" id="19944at2759"/>
<gene>
    <name evidence="5" type="ORF">EW145_g567</name>
</gene>
<dbReference type="EMBL" id="SGPK01000011">
    <property type="protein sequence ID" value="THH11619.1"/>
    <property type="molecule type" value="Genomic_DNA"/>
</dbReference>
<accession>A0A4S4LI64</accession>
<dbReference type="PANTHER" id="PTHR10241">
    <property type="entry name" value="LETHAL 2 GIANT LARVAE PROTEIN"/>
    <property type="match status" value="1"/>
</dbReference>
<dbReference type="GO" id="GO:0006887">
    <property type="term" value="P:exocytosis"/>
    <property type="evidence" value="ECO:0007669"/>
    <property type="project" value="UniProtKB-KW"/>
</dbReference>
<dbReference type="PANTHER" id="PTHR10241:SF25">
    <property type="entry name" value="TOMOSYN, ISOFORM C"/>
    <property type="match status" value="1"/>
</dbReference>
<evidence type="ECO:0000256" key="1">
    <source>
        <dbReference type="ARBA" id="ARBA00008070"/>
    </source>
</evidence>
<dbReference type="GO" id="GO:0045159">
    <property type="term" value="F:myosin II binding"/>
    <property type="evidence" value="ECO:0007669"/>
    <property type="project" value="TreeGrafter"/>
</dbReference>
<organism evidence="5 6">
    <name type="scientific">Phellinidium pouzarii</name>
    <dbReference type="NCBI Taxonomy" id="167371"/>
    <lineage>
        <taxon>Eukaryota</taxon>
        <taxon>Fungi</taxon>
        <taxon>Dikarya</taxon>
        <taxon>Basidiomycota</taxon>
        <taxon>Agaricomycotina</taxon>
        <taxon>Agaricomycetes</taxon>
        <taxon>Hymenochaetales</taxon>
        <taxon>Hymenochaetaceae</taxon>
        <taxon>Phellinidium</taxon>
    </lineage>
</organism>
<proteinExistence type="inferred from homology"/>
<dbReference type="GO" id="GO:0006893">
    <property type="term" value="P:Golgi to plasma membrane transport"/>
    <property type="evidence" value="ECO:0007669"/>
    <property type="project" value="TreeGrafter"/>
</dbReference>
<feature type="domain" description="Lethal giant larvae (Lgl)-like C-terminal" evidence="4">
    <location>
        <begin position="635"/>
        <end position="1011"/>
    </location>
</feature>
<comment type="similarity">
    <text evidence="1">Belongs to the WD repeat L(2)GL family.</text>
</comment>
<evidence type="ECO:0000313" key="5">
    <source>
        <dbReference type="EMBL" id="THH11619.1"/>
    </source>
</evidence>
<evidence type="ECO:0000256" key="3">
    <source>
        <dbReference type="PROSITE-ProRule" id="PRU00221"/>
    </source>
</evidence>
<dbReference type="GO" id="GO:0005737">
    <property type="term" value="C:cytoplasm"/>
    <property type="evidence" value="ECO:0007669"/>
    <property type="project" value="TreeGrafter"/>
</dbReference>
<feature type="repeat" description="WD" evidence="3">
    <location>
        <begin position="242"/>
        <end position="283"/>
    </location>
</feature>
<dbReference type="InterPro" id="IPR015943">
    <property type="entry name" value="WD40/YVTN_repeat-like_dom_sf"/>
</dbReference>
<dbReference type="InterPro" id="IPR013905">
    <property type="entry name" value="Lgl_C_dom"/>
</dbReference>
<dbReference type="GO" id="GO:0005886">
    <property type="term" value="C:plasma membrane"/>
    <property type="evidence" value="ECO:0007669"/>
    <property type="project" value="TreeGrafter"/>
</dbReference>
<evidence type="ECO:0000313" key="6">
    <source>
        <dbReference type="Proteomes" id="UP000308199"/>
    </source>
</evidence>
<evidence type="ECO:0000256" key="2">
    <source>
        <dbReference type="ARBA" id="ARBA00022483"/>
    </source>
</evidence>
<dbReference type="Gene3D" id="2.130.10.10">
    <property type="entry name" value="YVTN repeat-like/Quinoprotein amine dehydrogenase"/>
    <property type="match status" value="2"/>
</dbReference>
<reference evidence="5 6" key="1">
    <citation type="submission" date="2019-02" db="EMBL/GenBank/DDBJ databases">
        <title>Genome sequencing of the rare red list fungi Phellinidium pouzarii.</title>
        <authorList>
            <person name="Buettner E."/>
            <person name="Kellner H."/>
        </authorList>
    </citation>
    <scope>NUCLEOTIDE SEQUENCE [LARGE SCALE GENOMIC DNA]</scope>
    <source>
        <strain evidence="5 6">DSM 108285</strain>
    </source>
</reference>
<comment type="caution">
    <text evidence="5">The sequence shown here is derived from an EMBL/GenBank/DDBJ whole genome shotgun (WGS) entry which is preliminary data.</text>
</comment>
<dbReference type="InterPro" id="IPR001680">
    <property type="entry name" value="WD40_rpt"/>
</dbReference>
<dbReference type="GO" id="GO:0005096">
    <property type="term" value="F:GTPase activator activity"/>
    <property type="evidence" value="ECO:0007669"/>
    <property type="project" value="TreeGrafter"/>
</dbReference>